<gene>
    <name evidence="2" type="ORF">UFOPK3773_00869</name>
    <name evidence="3" type="ORF">UFOPK3992_01269</name>
</gene>
<feature type="region of interest" description="Disordered" evidence="1">
    <location>
        <begin position="188"/>
        <end position="210"/>
    </location>
</feature>
<dbReference type="AlphaFoldDB" id="A0A6J7Q6U8"/>
<protein>
    <submittedName>
        <fullName evidence="3">Unannotated protein</fullName>
    </submittedName>
</protein>
<feature type="region of interest" description="Disordered" evidence="1">
    <location>
        <begin position="28"/>
        <end position="140"/>
    </location>
</feature>
<proteinExistence type="predicted"/>
<evidence type="ECO:0000313" key="3">
    <source>
        <dbReference type="EMBL" id="CAB5011889.1"/>
    </source>
</evidence>
<feature type="compositionally biased region" description="Basic and acidic residues" evidence="1">
    <location>
        <begin position="120"/>
        <end position="130"/>
    </location>
</feature>
<organism evidence="3">
    <name type="scientific">freshwater metagenome</name>
    <dbReference type="NCBI Taxonomy" id="449393"/>
    <lineage>
        <taxon>unclassified sequences</taxon>
        <taxon>metagenomes</taxon>
        <taxon>ecological metagenomes</taxon>
    </lineage>
</organism>
<sequence>MRSNGAPGYAWDLAKSVGDRSIAVIGRTSFDHSDRAGNPVPHRRRPTSSHAPSRREGHGLSRRTHGLRPNPARVAFSQPSRSREQGARRPRRLSAHPEPGARVRMRGAMSSMTRRYSPRGRPDLPFRDSRLPWSPIDQRIPRRSPIDQRCQEGLQKARHRELITTAARRKRVWLPTFPFGKVGCRFSWPHADDENVATPRPPMGYRRRKS</sequence>
<accession>A0A6J7Q6U8</accession>
<reference evidence="3" key="1">
    <citation type="submission" date="2020-05" db="EMBL/GenBank/DDBJ databases">
        <authorList>
            <person name="Chiriac C."/>
            <person name="Salcher M."/>
            <person name="Ghai R."/>
            <person name="Kavagutti S V."/>
        </authorList>
    </citation>
    <scope>NUCLEOTIDE SEQUENCE</scope>
</reference>
<evidence type="ECO:0000256" key="1">
    <source>
        <dbReference type="SAM" id="MobiDB-lite"/>
    </source>
</evidence>
<name>A0A6J7Q6U8_9ZZZZ</name>
<dbReference type="EMBL" id="CAFBOZ010000183">
    <property type="protein sequence ID" value="CAB5011889.1"/>
    <property type="molecule type" value="Genomic_DNA"/>
</dbReference>
<dbReference type="EMBL" id="CAFBNF010000078">
    <property type="protein sequence ID" value="CAB4941255.1"/>
    <property type="molecule type" value="Genomic_DNA"/>
</dbReference>
<evidence type="ECO:0000313" key="2">
    <source>
        <dbReference type="EMBL" id="CAB4941255.1"/>
    </source>
</evidence>